<gene>
    <name evidence="6" type="primary">puuE</name>
    <name evidence="6" type="ORF">JJQ90_18210</name>
</gene>
<dbReference type="CDD" id="cd10977">
    <property type="entry name" value="CE4_PuuE_SpCDA1"/>
    <property type="match status" value="1"/>
</dbReference>
<dbReference type="RefSeq" id="WP_216877663.1">
    <property type="nucleotide sequence ID" value="NZ_JAERQM010000005.1"/>
</dbReference>
<protein>
    <recommendedName>
        <fullName evidence="3">Chitooligosaccharide deacetylase</fullName>
    </recommendedName>
    <alternativeName>
        <fullName evidence="4">Nodulation protein B</fullName>
    </alternativeName>
</protein>
<evidence type="ECO:0000313" key="6">
    <source>
        <dbReference type="EMBL" id="MBU8545664.1"/>
    </source>
</evidence>
<evidence type="ECO:0000256" key="3">
    <source>
        <dbReference type="ARBA" id="ARBA00020071"/>
    </source>
</evidence>
<dbReference type="Proteomes" id="UP000689967">
    <property type="component" value="Unassembled WGS sequence"/>
</dbReference>
<comment type="function">
    <text evidence="1">Is involved in generating a small heat-stable compound (Nod), an acylated oligomer of N-acetylglucosamine, that stimulates mitosis in various plant protoplasts.</text>
</comment>
<dbReference type="InterPro" id="IPR002509">
    <property type="entry name" value="NODB_dom"/>
</dbReference>
<dbReference type="PANTHER" id="PTHR43123">
    <property type="entry name" value="POLYSACCHARIDE DEACETYLASE-RELATED"/>
    <property type="match status" value="1"/>
</dbReference>
<evidence type="ECO:0000256" key="4">
    <source>
        <dbReference type="ARBA" id="ARBA00032976"/>
    </source>
</evidence>
<keyword evidence="7" id="KW-1185">Reference proteome</keyword>
<accession>A0ABS6HAC4</accession>
<comment type="similarity">
    <text evidence="2">Belongs to the polysaccharide deacetylase family.</text>
</comment>
<feature type="domain" description="NodB homology" evidence="5">
    <location>
        <begin position="74"/>
        <end position="293"/>
    </location>
</feature>
<dbReference type="InterPro" id="IPR017625">
    <property type="entry name" value="PuuE"/>
</dbReference>
<evidence type="ECO:0000256" key="1">
    <source>
        <dbReference type="ARBA" id="ARBA00003236"/>
    </source>
</evidence>
<dbReference type="NCBIfam" id="TIGR03212">
    <property type="entry name" value="uraD_N-term-dom"/>
    <property type="match status" value="1"/>
</dbReference>
<dbReference type="Pfam" id="PF01522">
    <property type="entry name" value="Polysacc_deac_1"/>
    <property type="match status" value="1"/>
</dbReference>
<evidence type="ECO:0000259" key="5">
    <source>
        <dbReference type="PROSITE" id="PS51677"/>
    </source>
</evidence>
<dbReference type="EMBL" id="JAERQM010000005">
    <property type="protein sequence ID" value="MBU8545664.1"/>
    <property type="molecule type" value="Genomic_DNA"/>
</dbReference>
<sequence>MTKLAADTDYPRDFAGYGVTPPDPRWPGGAKLALSFVLNYEEGGENTVLNGDAGSELYLHEVPGGTPILGERNRTVESQFDYGARAGVWRVLRLFREQGFPLTVYGVGRALELNPDAARAFAEAGHEVASHAWRWIDYHNMDEATEAAEIARCVETISRLTGTAPVGWYTGRISPRTRTLVARHGGFLYDSDAYDDDLPHYVTAEGKPHLVIPYTLDNNDMKFAVPPGFAGPDGFERHLTDAFDLLLAEGRAGAPKMMSVGLHCRIVGRPGRAAALRRFLAHVAKHKDEVWIARRADIARHWWKEHAPA</sequence>
<name>A0ABS6HAC4_9PROT</name>
<reference evidence="6 7" key="1">
    <citation type="submission" date="2021-01" db="EMBL/GenBank/DDBJ databases">
        <title>Roseomonas sp. nov, a bacterium isolated from an oil production mixture in Yumen Oilfield.</title>
        <authorList>
            <person name="Wu D."/>
        </authorList>
    </citation>
    <scope>NUCLEOTIDE SEQUENCE [LARGE SCALE GENOMIC DNA]</scope>
    <source>
        <strain evidence="6 7">ROY-5-3</strain>
    </source>
</reference>
<dbReference type="PROSITE" id="PS51677">
    <property type="entry name" value="NODB"/>
    <property type="match status" value="1"/>
</dbReference>
<proteinExistence type="inferred from homology"/>
<evidence type="ECO:0000256" key="2">
    <source>
        <dbReference type="ARBA" id="ARBA00010973"/>
    </source>
</evidence>
<comment type="caution">
    <text evidence="6">The sequence shown here is derived from an EMBL/GenBank/DDBJ whole genome shotgun (WGS) entry which is preliminary data.</text>
</comment>
<organism evidence="6 7">
    <name type="scientific">Falsiroseomonas oleicola</name>
    <dbReference type="NCBI Taxonomy" id="2801474"/>
    <lineage>
        <taxon>Bacteria</taxon>
        <taxon>Pseudomonadati</taxon>
        <taxon>Pseudomonadota</taxon>
        <taxon>Alphaproteobacteria</taxon>
        <taxon>Acetobacterales</taxon>
        <taxon>Roseomonadaceae</taxon>
        <taxon>Falsiroseomonas</taxon>
    </lineage>
</organism>
<dbReference type="PANTHER" id="PTHR43123:SF1">
    <property type="entry name" value="POLYSACCHARIDE DEACETYLASE-RELATED"/>
    <property type="match status" value="1"/>
</dbReference>
<evidence type="ECO:0000313" key="7">
    <source>
        <dbReference type="Proteomes" id="UP000689967"/>
    </source>
</evidence>